<gene>
    <name evidence="14" type="ORF">Ae201684_003828</name>
</gene>
<dbReference type="VEuPathDB" id="FungiDB:AeMF1_016199"/>
<evidence type="ECO:0000256" key="8">
    <source>
        <dbReference type="ARBA" id="ARBA00023242"/>
    </source>
</evidence>
<keyword evidence="8 11" id="KW-0539">Nucleus</keyword>
<keyword evidence="15" id="KW-1185">Reference proteome</keyword>
<dbReference type="PANTHER" id="PTHR21451">
    <property type="entry name" value="HISTONE H3 METHYLTRANSFERASE"/>
    <property type="match status" value="1"/>
</dbReference>
<dbReference type="GO" id="GO:0032259">
    <property type="term" value="P:methylation"/>
    <property type="evidence" value="ECO:0007669"/>
    <property type="project" value="UniProtKB-KW"/>
</dbReference>
<evidence type="ECO:0000256" key="11">
    <source>
        <dbReference type="RuleBase" id="RU271113"/>
    </source>
</evidence>
<comment type="similarity">
    <text evidence="11">Belongs to the class I-like SAM-binding methyltransferase superfamily. DOT1 family.</text>
</comment>
<evidence type="ECO:0000256" key="5">
    <source>
        <dbReference type="ARBA" id="ARBA00022679"/>
    </source>
</evidence>
<dbReference type="GO" id="GO:0140956">
    <property type="term" value="F:histone H3K79 trimethyltransferase activity"/>
    <property type="evidence" value="ECO:0007669"/>
    <property type="project" value="UniProtKB-EC"/>
</dbReference>
<dbReference type="InterPro" id="IPR029063">
    <property type="entry name" value="SAM-dependent_MTases_sf"/>
</dbReference>
<keyword evidence="7 11" id="KW-0156">Chromatin regulator</keyword>
<dbReference type="Pfam" id="PF08123">
    <property type="entry name" value="DOT1"/>
    <property type="match status" value="1"/>
</dbReference>
<dbReference type="EC" id="2.1.1.360" evidence="2 11"/>
<keyword evidence="5 11" id="KW-0808">Transferase</keyword>
<keyword evidence="6 11" id="KW-0949">S-adenosyl-L-methionine</keyword>
<comment type="miscellaneous">
    <text evidence="11">In contrast to other lysine histone methyltransferases, it does not contain a SET domain, suggesting the existence of another mechanism for methylation of lysine residues of histones.</text>
</comment>
<feature type="region of interest" description="Disordered" evidence="12">
    <location>
        <begin position="1"/>
        <end position="60"/>
    </location>
</feature>
<organism evidence="14 15">
    <name type="scientific">Aphanomyces euteiches</name>
    <dbReference type="NCBI Taxonomy" id="100861"/>
    <lineage>
        <taxon>Eukaryota</taxon>
        <taxon>Sar</taxon>
        <taxon>Stramenopiles</taxon>
        <taxon>Oomycota</taxon>
        <taxon>Saprolegniomycetes</taxon>
        <taxon>Saprolegniales</taxon>
        <taxon>Verrucalvaceae</taxon>
        <taxon>Aphanomyces</taxon>
    </lineage>
</organism>
<dbReference type="InterPro" id="IPR030445">
    <property type="entry name" value="H3-K79_meTrfase"/>
</dbReference>
<dbReference type="InterPro" id="IPR025789">
    <property type="entry name" value="DOT1_dom"/>
</dbReference>
<dbReference type="GO" id="GO:0006281">
    <property type="term" value="P:DNA repair"/>
    <property type="evidence" value="ECO:0007669"/>
    <property type="project" value="TreeGrafter"/>
</dbReference>
<comment type="catalytic activity">
    <reaction evidence="10 11">
        <text>L-lysyl(79)-[histone H3] + 3 S-adenosyl-L-methionine = N(6),N(6),N(6)-trimethyl-L-lysyl(79)-[histone H3] + 3 S-adenosyl-L-homocysteine + 3 H(+)</text>
        <dbReference type="Rhea" id="RHEA:60328"/>
        <dbReference type="Rhea" id="RHEA-COMP:15549"/>
        <dbReference type="Rhea" id="RHEA-COMP:15552"/>
        <dbReference type="ChEBI" id="CHEBI:15378"/>
        <dbReference type="ChEBI" id="CHEBI:29969"/>
        <dbReference type="ChEBI" id="CHEBI:57856"/>
        <dbReference type="ChEBI" id="CHEBI:59789"/>
        <dbReference type="ChEBI" id="CHEBI:61961"/>
        <dbReference type="EC" id="2.1.1.360"/>
    </reaction>
</comment>
<evidence type="ECO:0000256" key="6">
    <source>
        <dbReference type="ARBA" id="ARBA00022691"/>
    </source>
</evidence>
<dbReference type="GO" id="GO:0000077">
    <property type="term" value="P:DNA damage checkpoint signaling"/>
    <property type="evidence" value="ECO:0007669"/>
    <property type="project" value="TreeGrafter"/>
</dbReference>
<evidence type="ECO:0000313" key="15">
    <source>
        <dbReference type="Proteomes" id="UP000481153"/>
    </source>
</evidence>
<dbReference type="PANTHER" id="PTHR21451:SF0">
    <property type="entry name" value="HISTONE-LYSINE N-METHYLTRANSFERASE, H3 LYSINE-79 SPECIFIC"/>
    <property type="match status" value="1"/>
</dbReference>
<comment type="caution">
    <text evidence="14">The sequence shown here is derived from an EMBL/GenBank/DDBJ whole genome shotgun (WGS) entry which is preliminary data.</text>
</comment>
<proteinExistence type="inferred from homology"/>
<name>A0A6G0XKU9_9STRA</name>
<evidence type="ECO:0000313" key="14">
    <source>
        <dbReference type="EMBL" id="KAF0740944.1"/>
    </source>
</evidence>
<comment type="subcellular location">
    <subcellularLocation>
        <location evidence="1 11">Nucleus</location>
    </subcellularLocation>
</comment>
<evidence type="ECO:0000256" key="12">
    <source>
        <dbReference type="SAM" id="MobiDB-lite"/>
    </source>
</evidence>
<dbReference type="AlphaFoldDB" id="A0A6G0XKU9"/>
<feature type="domain" description="DOT1" evidence="13">
    <location>
        <begin position="45"/>
        <end position="378"/>
    </location>
</feature>
<dbReference type="GO" id="GO:0005634">
    <property type="term" value="C:nucleus"/>
    <property type="evidence" value="ECO:0007669"/>
    <property type="project" value="UniProtKB-SubCell"/>
</dbReference>
<evidence type="ECO:0000256" key="3">
    <source>
        <dbReference type="ARBA" id="ARBA00020987"/>
    </source>
</evidence>
<evidence type="ECO:0000256" key="2">
    <source>
        <dbReference type="ARBA" id="ARBA00012190"/>
    </source>
</evidence>
<dbReference type="Gene3D" id="3.40.50.150">
    <property type="entry name" value="Vaccinia Virus protein VP39"/>
    <property type="match status" value="1"/>
</dbReference>
<keyword evidence="4 11" id="KW-0489">Methyltransferase</keyword>
<evidence type="ECO:0000256" key="4">
    <source>
        <dbReference type="ARBA" id="ARBA00022603"/>
    </source>
</evidence>
<protein>
    <recommendedName>
        <fullName evidence="3 11">Histone-lysine N-methyltransferase, H3 lysine-79 specific</fullName>
        <ecNumber evidence="2 11">2.1.1.360</ecNumber>
    </recommendedName>
    <alternativeName>
        <fullName evidence="9 11">Histone H3-K79 methyltransferase</fullName>
    </alternativeName>
</protein>
<evidence type="ECO:0000256" key="9">
    <source>
        <dbReference type="ARBA" id="ARBA00029821"/>
    </source>
</evidence>
<dbReference type="Proteomes" id="UP000481153">
    <property type="component" value="Unassembled WGS sequence"/>
</dbReference>
<evidence type="ECO:0000256" key="7">
    <source>
        <dbReference type="ARBA" id="ARBA00022853"/>
    </source>
</evidence>
<evidence type="ECO:0000256" key="10">
    <source>
        <dbReference type="ARBA" id="ARBA00047770"/>
    </source>
</evidence>
<evidence type="ECO:0000256" key="1">
    <source>
        <dbReference type="ARBA" id="ARBA00004123"/>
    </source>
</evidence>
<dbReference type="PROSITE" id="PS51569">
    <property type="entry name" value="DOT1"/>
    <property type="match status" value="1"/>
</dbReference>
<reference evidence="14 15" key="1">
    <citation type="submission" date="2019-07" db="EMBL/GenBank/DDBJ databases">
        <title>Genomics analysis of Aphanomyces spp. identifies a new class of oomycete effector associated with host adaptation.</title>
        <authorList>
            <person name="Gaulin E."/>
        </authorList>
    </citation>
    <scope>NUCLEOTIDE SEQUENCE [LARGE SCALE GENOMIC DNA]</scope>
    <source>
        <strain evidence="14 15">ATCC 201684</strain>
    </source>
</reference>
<accession>A0A6G0XKU9</accession>
<evidence type="ECO:0000259" key="13">
    <source>
        <dbReference type="PROSITE" id="PS51569"/>
    </source>
</evidence>
<comment type="function">
    <text evidence="11">Histone methyltransferase that specifically trimethylates histone H3 to form H3K79me3. This methylation is required for telomere silencing and for the pachytene checkpoint during the meiotic cell cycle by allowing the recruitment of RAD9 to double strand breaks. Nucleosomes are preferred as substrate compared to free histone.</text>
</comment>
<sequence>MKHADNRMEKSQKDPSESKKRKHHQTPFLLESKDSQYLSRTESSTDKAYLSPEPSSAIEGVNSLSPQAHRLHPSTRSIQVPPKSMYGVIDLTEEDEDTPKPKSVRWTRASPTTHVIPQGSITGPIFDLTDDSTTPTLGCTEALKFIRMAYREFERDDRDIYKISDEVLRTEMATCETSQLIQQATPQELYRMTTYGEIKIEDFSKTIIPLLQLTESDVFYDLGCGTAKPVLQVSLETTCRVSKGIELFLNRVETGQRALDRLHRLCPSVVDGKDIRIVQGDLVEPPPEAHLLDATVVFINNVVFTDDLMLAVMDKLRRMRKLKRVIVSKKLCDRHVHKLCARSKNACTLFQHPPRSATVEVTWTREATVYVYQRMHCV</sequence>
<dbReference type="SUPFAM" id="SSF53335">
    <property type="entry name" value="S-adenosyl-L-methionine-dependent methyltransferases"/>
    <property type="match status" value="1"/>
</dbReference>
<dbReference type="EMBL" id="VJMJ01000042">
    <property type="protein sequence ID" value="KAF0740944.1"/>
    <property type="molecule type" value="Genomic_DNA"/>
</dbReference>
<feature type="compositionally biased region" description="Basic and acidic residues" evidence="12">
    <location>
        <begin position="1"/>
        <end position="18"/>
    </location>
</feature>